<evidence type="ECO:0000256" key="2">
    <source>
        <dbReference type="ARBA" id="ARBA00022723"/>
    </source>
</evidence>
<evidence type="ECO:0000256" key="4">
    <source>
        <dbReference type="ARBA" id="ARBA00022833"/>
    </source>
</evidence>
<comment type="similarity">
    <text evidence="1">Belongs to the Elbow/Noc family.</text>
</comment>
<reference evidence="9" key="1">
    <citation type="submission" date="2013-02" db="EMBL/GenBank/DDBJ databases">
        <authorList>
            <person name="Hughes D."/>
        </authorList>
    </citation>
    <scope>NUCLEOTIDE SEQUENCE</scope>
    <source>
        <strain>Durham</strain>
        <strain evidence="9">NC isolate 2 -- Noor lab</strain>
    </source>
</reference>
<evidence type="ECO:0000256" key="5">
    <source>
        <dbReference type="PROSITE-ProRule" id="PRU00042"/>
    </source>
</evidence>
<dbReference type="GO" id="GO:0005634">
    <property type="term" value="C:nucleus"/>
    <property type="evidence" value="ECO:0007669"/>
    <property type="project" value="TreeGrafter"/>
</dbReference>
<keyword evidence="9" id="KW-1185">Reference proteome</keyword>
<feature type="compositionally biased region" description="Polar residues" evidence="6">
    <location>
        <begin position="12"/>
        <end position="31"/>
    </location>
</feature>
<feature type="domain" description="C2H2-type" evidence="7">
    <location>
        <begin position="252"/>
        <end position="286"/>
    </location>
</feature>
<sequence length="334" mass="35541">MNGVNGNRIRTPKSSSRCDSNQSATSQRDSPSMNNNSNNGMNNISRQEKQTPPSSESVNNHHHHSQNPSPHRASSKESTHASIPQESPSSRSSTSANDSSKDKGIPPTSTTQGIPPASLNGSNPYYPGYPTGLPYSMDLMTASALMSPHHPMFKAAALNPYFNYAARLKGMDPSMMQQVCKDPYCTGCPSSPHFLNKAAGQPCPPGCTQCEVGAAAAASSKSSSPYSPAHNPATAYAHAQLAAIAAASQLPYMCSWIASDGAYCGKRFSTSDELFQHLRTHTALMPDSVLSAAAAGGIPPNHPLFQRTYPTPPLSPLSTARYHPYGKPSCYPHH</sequence>
<dbReference type="Proteomes" id="UP000015102">
    <property type="component" value="Unassembled WGS sequence"/>
</dbReference>
<dbReference type="PANTHER" id="PTHR12522">
    <property type="entry name" value="ZINC-FINGER PROTEIN NOLZ1-RELATED"/>
    <property type="match status" value="1"/>
</dbReference>
<dbReference type="GO" id="GO:0045892">
    <property type="term" value="P:negative regulation of DNA-templated transcription"/>
    <property type="evidence" value="ECO:0007669"/>
    <property type="project" value="TreeGrafter"/>
</dbReference>
<feature type="compositionally biased region" description="Low complexity" evidence="6">
    <location>
        <begin position="32"/>
        <end position="43"/>
    </location>
</feature>
<name>T1GJM0_MEGSC</name>
<proteinExistence type="inferred from homology"/>
<keyword evidence="4" id="KW-0862">Zinc</keyword>
<feature type="compositionally biased region" description="Low complexity" evidence="6">
    <location>
        <begin position="82"/>
        <end position="98"/>
    </location>
</feature>
<evidence type="ECO:0000313" key="9">
    <source>
        <dbReference type="Proteomes" id="UP000015102"/>
    </source>
</evidence>
<organism evidence="8 9">
    <name type="scientific">Megaselia scalaris</name>
    <name type="common">Humpbacked fly</name>
    <name type="synonym">Phora scalaris</name>
    <dbReference type="NCBI Taxonomy" id="36166"/>
    <lineage>
        <taxon>Eukaryota</taxon>
        <taxon>Metazoa</taxon>
        <taxon>Ecdysozoa</taxon>
        <taxon>Arthropoda</taxon>
        <taxon>Hexapoda</taxon>
        <taxon>Insecta</taxon>
        <taxon>Pterygota</taxon>
        <taxon>Neoptera</taxon>
        <taxon>Endopterygota</taxon>
        <taxon>Diptera</taxon>
        <taxon>Brachycera</taxon>
        <taxon>Muscomorpha</taxon>
        <taxon>Platypezoidea</taxon>
        <taxon>Phoridae</taxon>
        <taxon>Megaseliini</taxon>
        <taxon>Megaselia</taxon>
    </lineage>
</organism>
<keyword evidence="2" id="KW-0479">Metal-binding</keyword>
<keyword evidence="3 5" id="KW-0863">Zinc-finger</keyword>
<dbReference type="EnsemblMetazoa" id="MESCA003670-RA">
    <property type="protein sequence ID" value="MESCA003670-PA"/>
    <property type="gene ID" value="MESCA003670"/>
</dbReference>
<reference evidence="8" key="2">
    <citation type="submission" date="2015-06" db="UniProtKB">
        <authorList>
            <consortium name="EnsemblMetazoa"/>
        </authorList>
    </citation>
    <scope>IDENTIFICATION</scope>
</reference>
<dbReference type="SUPFAM" id="SSF57667">
    <property type="entry name" value="beta-beta-alpha zinc fingers"/>
    <property type="match status" value="1"/>
</dbReference>
<dbReference type="InterPro" id="IPR036236">
    <property type="entry name" value="Znf_C2H2_sf"/>
</dbReference>
<dbReference type="STRING" id="36166.T1GJM0"/>
<evidence type="ECO:0000256" key="6">
    <source>
        <dbReference type="SAM" id="MobiDB-lite"/>
    </source>
</evidence>
<dbReference type="OMA" id="MATMPHP"/>
<dbReference type="PANTHER" id="PTHR12522:SF4">
    <property type="entry name" value="ZINC FINGER PROTEIN ELBOW"/>
    <property type="match status" value="1"/>
</dbReference>
<dbReference type="InterPro" id="IPR051520">
    <property type="entry name" value="Elbow/Noc_ZnFinger"/>
</dbReference>
<dbReference type="HOGENOM" id="CLU_832329_0_0_1"/>
<protein>
    <recommendedName>
        <fullName evidence="7">C2H2-type domain-containing protein</fullName>
    </recommendedName>
</protein>
<dbReference type="GO" id="GO:0008270">
    <property type="term" value="F:zinc ion binding"/>
    <property type="evidence" value="ECO:0007669"/>
    <property type="project" value="UniProtKB-KW"/>
</dbReference>
<evidence type="ECO:0000256" key="1">
    <source>
        <dbReference type="ARBA" id="ARBA00010144"/>
    </source>
</evidence>
<accession>T1GJM0</accession>
<feature type="region of interest" description="Disordered" evidence="6">
    <location>
        <begin position="1"/>
        <end position="122"/>
    </location>
</feature>
<dbReference type="EMBL" id="CAQQ02200250">
    <property type="status" value="NOT_ANNOTATED_CDS"/>
    <property type="molecule type" value="Genomic_DNA"/>
</dbReference>
<dbReference type="InterPro" id="IPR013087">
    <property type="entry name" value="Znf_C2H2_type"/>
</dbReference>
<evidence type="ECO:0000259" key="7">
    <source>
        <dbReference type="PROSITE" id="PS50157"/>
    </source>
</evidence>
<dbReference type="AlphaFoldDB" id="T1GJM0"/>
<dbReference type="Gene3D" id="3.30.160.60">
    <property type="entry name" value="Classic Zinc Finger"/>
    <property type="match status" value="1"/>
</dbReference>
<feature type="compositionally biased region" description="Polar residues" evidence="6">
    <location>
        <begin position="107"/>
        <end position="122"/>
    </location>
</feature>
<evidence type="ECO:0000256" key="3">
    <source>
        <dbReference type="ARBA" id="ARBA00022771"/>
    </source>
</evidence>
<dbReference type="PROSITE" id="PS50157">
    <property type="entry name" value="ZINC_FINGER_C2H2_2"/>
    <property type="match status" value="1"/>
</dbReference>
<evidence type="ECO:0000313" key="8">
    <source>
        <dbReference type="EnsemblMetazoa" id="MESCA003670-PA"/>
    </source>
</evidence>